<dbReference type="GO" id="GO:0003924">
    <property type="term" value="F:GTPase activity"/>
    <property type="evidence" value="ECO:0007669"/>
    <property type="project" value="UniProtKB-UniRule"/>
</dbReference>
<evidence type="ECO:0000256" key="6">
    <source>
        <dbReference type="ARBA" id="ARBA00023135"/>
    </source>
</evidence>
<dbReference type="SUPFAM" id="SSF47446">
    <property type="entry name" value="Signal peptide-binding domain"/>
    <property type="match status" value="1"/>
</dbReference>
<sequence length="467" mass="52282">MAFDSLSSRLQMAMRRLTGKGKLTETDIDEMMREVRLSLLEADVNLKVIKTFINNVKEKAVGQKILSGLNPGQQVVKIVFDELKRVMGDESVGISYKINGLTVIMTVGLQGSGKTTAIGKMGAFIRKTEKKKVMFIAADIYRPAAIDQLKTIGKQLDIFVYDEGMNKAQTIVKNGLTYAKENQYDVVIIDTAGRLHIDEAMMQELVDVKEIAKPDEILLTVDAMTGQVAAQVAESFHNQLNTTGAIVTKLDGDTRGGAALSIREISQIPIKFASSGEKMDSFEAFHPERMASRILGMGDMLTLIETATQNIDEDEAMGMMEKMMSDNFNYNDLLKQFKMIKRMGSISKIMGFIPGMGKYKDQLSNVDDKQFDKMSVLIHSMTEEERKNPKLVESSSRRRQRISKGSGMQVSDLNRLIQALDQQKKLAKQMSGMSERDMKNIQRNPQSLMPQQKVKKGKGKNKGQFRF</sequence>
<dbReference type="PANTHER" id="PTHR11564">
    <property type="entry name" value="SIGNAL RECOGNITION PARTICLE 54K PROTEIN SRP54"/>
    <property type="match status" value="1"/>
</dbReference>
<feature type="binding site" evidence="9">
    <location>
        <begin position="108"/>
        <end position="115"/>
    </location>
    <ligand>
        <name>GTP</name>
        <dbReference type="ChEBI" id="CHEBI:37565"/>
    </ligand>
</feature>
<keyword evidence="5 9" id="KW-0342">GTP-binding</keyword>
<dbReference type="SUPFAM" id="SSF52540">
    <property type="entry name" value="P-loop containing nucleoside triphosphate hydrolases"/>
    <property type="match status" value="1"/>
</dbReference>
<dbReference type="NCBIfam" id="TIGR00959">
    <property type="entry name" value="ffh"/>
    <property type="match status" value="1"/>
</dbReference>
<evidence type="ECO:0000256" key="4">
    <source>
        <dbReference type="ARBA" id="ARBA00022884"/>
    </source>
</evidence>
<dbReference type="AlphaFoldDB" id="U4KN42"/>
<dbReference type="PROSITE" id="PS00300">
    <property type="entry name" value="SRP54"/>
    <property type="match status" value="1"/>
</dbReference>
<comment type="similarity">
    <text evidence="1 9">Belongs to the GTP-binding SRP family. SRP54 subfamily.</text>
</comment>
<dbReference type="EC" id="3.6.5.4" evidence="9"/>
<feature type="binding site" evidence="9">
    <location>
        <begin position="190"/>
        <end position="194"/>
    </location>
    <ligand>
        <name>GTP</name>
        <dbReference type="ChEBI" id="CHEBI:37565"/>
    </ligand>
</feature>
<comment type="catalytic activity">
    <reaction evidence="8 9">
        <text>GTP + H2O = GDP + phosphate + H(+)</text>
        <dbReference type="Rhea" id="RHEA:19669"/>
        <dbReference type="ChEBI" id="CHEBI:15377"/>
        <dbReference type="ChEBI" id="CHEBI:15378"/>
        <dbReference type="ChEBI" id="CHEBI:37565"/>
        <dbReference type="ChEBI" id="CHEBI:43474"/>
        <dbReference type="ChEBI" id="CHEBI:58189"/>
        <dbReference type="EC" id="3.6.5.4"/>
    </reaction>
</comment>
<comment type="subcellular location">
    <subcellularLocation>
        <location evidence="9">Cytoplasm</location>
    </subcellularLocation>
    <text evidence="9">The SRP-RNC complex is targeted to the cytoplasmic membrane.</text>
</comment>
<dbReference type="Pfam" id="PF02881">
    <property type="entry name" value="SRP54_N"/>
    <property type="match status" value="1"/>
</dbReference>
<keyword evidence="7 9" id="KW-0687">Ribonucleoprotein</keyword>
<dbReference type="Gene3D" id="1.20.120.140">
    <property type="entry name" value="Signal recognition particle SRP54, nucleotide-binding domain"/>
    <property type="match status" value="1"/>
</dbReference>
<dbReference type="Pfam" id="PF02978">
    <property type="entry name" value="SRP_SPB"/>
    <property type="match status" value="1"/>
</dbReference>
<keyword evidence="2 9" id="KW-0547">Nucleotide-binding</keyword>
<keyword evidence="6 9" id="KW-0733">Signal recognition particle</keyword>
<feature type="region of interest" description="Disordered" evidence="10">
    <location>
        <begin position="382"/>
        <end position="408"/>
    </location>
</feature>
<dbReference type="GO" id="GO:0006614">
    <property type="term" value="P:SRP-dependent cotranslational protein targeting to membrane"/>
    <property type="evidence" value="ECO:0007669"/>
    <property type="project" value="InterPro"/>
</dbReference>
<evidence type="ECO:0000313" key="13">
    <source>
        <dbReference type="Proteomes" id="UP000032737"/>
    </source>
</evidence>
<dbReference type="OrthoDB" id="9804720at2"/>
<accession>U4KN42</accession>
<comment type="domain">
    <text evidence="9">Composed of three domains: the N-terminal N domain, which is responsible for interactions with the ribosome, the central G domain, which binds GTP, and the C-terminal M domain, which binds the RNA and the signal sequence of the RNC.</text>
</comment>
<dbReference type="SMART" id="SM00962">
    <property type="entry name" value="SRP54"/>
    <property type="match status" value="1"/>
</dbReference>
<keyword evidence="13" id="KW-1185">Reference proteome</keyword>
<protein>
    <recommendedName>
        <fullName evidence="9">Signal recognition particle protein</fullName>
        <ecNumber evidence="9">3.6.5.4</ecNumber>
    </recommendedName>
    <alternativeName>
        <fullName evidence="9">Fifty-four homolog</fullName>
    </alternativeName>
</protein>
<dbReference type="GO" id="GO:0048500">
    <property type="term" value="C:signal recognition particle"/>
    <property type="evidence" value="ECO:0007669"/>
    <property type="project" value="UniProtKB-UniRule"/>
</dbReference>
<dbReference type="Gene3D" id="3.40.50.300">
    <property type="entry name" value="P-loop containing nucleotide triphosphate hydrolases"/>
    <property type="match status" value="1"/>
</dbReference>
<organism evidence="12 13">
    <name type="scientific">Acholeplasma brassicae</name>
    <dbReference type="NCBI Taxonomy" id="61635"/>
    <lineage>
        <taxon>Bacteria</taxon>
        <taxon>Bacillati</taxon>
        <taxon>Mycoplasmatota</taxon>
        <taxon>Mollicutes</taxon>
        <taxon>Acholeplasmatales</taxon>
        <taxon>Acholeplasmataceae</taxon>
        <taxon>Acholeplasma</taxon>
    </lineage>
</organism>
<dbReference type="CDD" id="cd18539">
    <property type="entry name" value="SRP_G"/>
    <property type="match status" value="1"/>
</dbReference>
<dbReference type="InterPro" id="IPR004125">
    <property type="entry name" value="Signal_recog_particle_SRP54_M"/>
</dbReference>
<dbReference type="GO" id="GO:0008312">
    <property type="term" value="F:7S RNA binding"/>
    <property type="evidence" value="ECO:0007669"/>
    <property type="project" value="InterPro"/>
</dbReference>
<dbReference type="RefSeq" id="WP_030004520.1">
    <property type="nucleotide sequence ID" value="NC_022549.1"/>
</dbReference>
<dbReference type="Gene3D" id="1.10.260.30">
    <property type="entry name" value="Signal recognition particle, SRP54 subunit, M-domain"/>
    <property type="match status" value="1"/>
</dbReference>
<dbReference type="Pfam" id="PF00448">
    <property type="entry name" value="SRP54"/>
    <property type="match status" value="1"/>
</dbReference>
<dbReference type="InterPro" id="IPR022941">
    <property type="entry name" value="SRP54"/>
</dbReference>
<feature type="binding site" evidence="9">
    <location>
        <begin position="248"/>
        <end position="251"/>
    </location>
    <ligand>
        <name>GTP</name>
        <dbReference type="ChEBI" id="CHEBI:37565"/>
    </ligand>
</feature>
<dbReference type="InterPro" id="IPR042101">
    <property type="entry name" value="SRP54_N_sf"/>
</dbReference>
<comment type="function">
    <text evidence="9">Involved in targeting and insertion of nascent membrane proteins into the cytoplasmic membrane. Binds to the hydrophobic signal sequence of the ribosome-nascent chain (RNC) as it emerges from the ribosomes. The SRP-RNC complex is then targeted to the cytoplasmic membrane where it interacts with the SRP receptor FtsY.</text>
</comment>
<feature type="region of interest" description="Disordered" evidence="10">
    <location>
        <begin position="425"/>
        <end position="467"/>
    </location>
</feature>
<keyword evidence="3 9" id="KW-0378">Hydrolase</keyword>
<dbReference type="KEGG" id="abra:BN85306390"/>
<dbReference type="EMBL" id="FO681348">
    <property type="protein sequence ID" value="CCV65660.1"/>
    <property type="molecule type" value="Genomic_DNA"/>
</dbReference>
<evidence type="ECO:0000256" key="10">
    <source>
        <dbReference type="SAM" id="MobiDB-lite"/>
    </source>
</evidence>
<evidence type="ECO:0000256" key="7">
    <source>
        <dbReference type="ARBA" id="ARBA00023274"/>
    </source>
</evidence>
<name>U4KN42_9MOLU</name>
<feature type="compositionally biased region" description="Basic residues" evidence="10">
    <location>
        <begin position="453"/>
        <end position="467"/>
    </location>
</feature>
<dbReference type="InterPro" id="IPR013822">
    <property type="entry name" value="Signal_recog_particl_SRP54_hlx"/>
</dbReference>
<dbReference type="InterPro" id="IPR027417">
    <property type="entry name" value="P-loop_NTPase"/>
</dbReference>
<evidence type="ECO:0000256" key="1">
    <source>
        <dbReference type="ARBA" id="ARBA00005450"/>
    </source>
</evidence>
<dbReference type="PANTHER" id="PTHR11564:SF5">
    <property type="entry name" value="SIGNAL RECOGNITION PARTICLE SUBUNIT SRP54"/>
    <property type="match status" value="1"/>
</dbReference>
<comment type="subunit">
    <text evidence="9">Part of the signal recognition particle protein translocation system, which is composed of SRP and FtsY.</text>
</comment>
<dbReference type="SMART" id="SM00382">
    <property type="entry name" value="AAA"/>
    <property type="match status" value="1"/>
</dbReference>
<evidence type="ECO:0000259" key="11">
    <source>
        <dbReference type="PROSITE" id="PS00300"/>
    </source>
</evidence>
<evidence type="ECO:0000256" key="2">
    <source>
        <dbReference type="ARBA" id="ARBA00022741"/>
    </source>
</evidence>
<gene>
    <name evidence="9 12" type="primary">ffh</name>
    <name evidence="12" type="ORF">BN85306390</name>
</gene>
<dbReference type="InterPro" id="IPR003593">
    <property type="entry name" value="AAA+_ATPase"/>
</dbReference>
<dbReference type="InterPro" id="IPR000897">
    <property type="entry name" value="SRP54_GTPase_dom"/>
</dbReference>
<dbReference type="InterPro" id="IPR004780">
    <property type="entry name" value="SRP"/>
</dbReference>
<keyword evidence="4 9" id="KW-0694">RNA-binding</keyword>
<dbReference type="Proteomes" id="UP000032737">
    <property type="component" value="Chromosome"/>
</dbReference>
<dbReference type="InterPro" id="IPR036891">
    <property type="entry name" value="Signal_recog_part_SRP54_M_sf"/>
</dbReference>
<evidence type="ECO:0000256" key="5">
    <source>
        <dbReference type="ARBA" id="ARBA00023134"/>
    </source>
</evidence>
<feature type="domain" description="SRP54-type proteins GTP-binding" evidence="11">
    <location>
        <begin position="269"/>
        <end position="282"/>
    </location>
</feature>
<dbReference type="SMART" id="SM00963">
    <property type="entry name" value="SRP54_N"/>
    <property type="match status" value="1"/>
</dbReference>
<reference evidence="12 13" key="1">
    <citation type="journal article" date="2013" name="J. Mol. Microbiol. Biotechnol.">
        <title>Analysis of the Complete Genomes of Acholeplasma brassicae , A. palmae and A. laidlawii and Their Comparison to the Obligate Parasites from ' Candidatus Phytoplasma'.</title>
        <authorList>
            <person name="Kube M."/>
            <person name="Siewert C."/>
            <person name="Migdoll A.M."/>
            <person name="Duduk B."/>
            <person name="Holz S."/>
            <person name="Rabus R."/>
            <person name="Seemuller E."/>
            <person name="Mitrovic J."/>
            <person name="Muller I."/>
            <person name="Buttner C."/>
            <person name="Reinhardt R."/>
        </authorList>
    </citation>
    <scope>NUCLEOTIDE SEQUENCE [LARGE SCALE GENOMIC DNA]</scope>
    <source>
        <strain evidence="13">0502</strain>
    </source>
</reference>
<evidence type="ECO:0000256" key="8">
    <source>
        <dbReference type="ARBA" id="ARBA00048027"/>
    </source>
</evidence>
<dbReference type="HOGENOM" id="CLU_009301_6_0_14"/>
<proteinExistence type="inferred from homology"/>
<dbReference type="STRING" id="61635.BN85306390"/>
<dbReference type="GO" id="GO:0005525">
    <property type="term" value="F:GTP binding"/>
    <property type="evidence" value="ECO:0007669"/>
    <property type="project" value="UniProtKB-UniRule"/>
</dbReference>
<evidence type="ECO:0000256" key="3">
    <source>
        <dbReference type="ARBA" id="ARBA00022801"/>
    </source>
</evidence>
<evidence type="ECO:0000256" key="9">
    <source>
        <dbReference type="HAMAP-Rule" id="MF_00306"/>
    </source>
</evidence>
<evidence type="ECO:0000313" key="12">
    <source>
        <dbReference type="EMBL" id="CCV65660.1"/>
    </source>
</evidence>
<dbReference type="HAMAP" id="MF_00306">
    <property type="entry name" value="SRP54"/>
    <property type="match status" value="1"/>
</dbReference>
<keyword evidence="9" id="KW-0963">Cytoplasm</keyword>
<feature type="compositionally biased region" description="Polar residues" evidence="10">
    <location>
        <begin position="441"/>
        <end position="450"/>
    </location>
</feature>